<evidence type="ECO:0000256" key="11">
    <source>
        <dbReference type="SAM" id="MobiDB-lite"/>
    </source>
</evidence>
<dbReference type="InParanoid" id="D8TGJ4"/>
<dbReference type="SUPFAM" id="SSF57850">
    <property type="entry name" value="RING/U-box"/>
    <property type="match status" value="2"/>
</dbReference>
<evidence type="ECO:0000256" key="3">
    <source>
        <dbReference type="ARBA" id="ARBA00004906"/>
    </source>
</evidence>
<gene>
    <name evidence="13" type="ORF">SELMODRAFT_432613</name>
</gene>
<keyword evidence="9" id="KW-0833">Ubl conjugation pathway</keyword>
<accession>D8TGJ4</accession>
<evidence type="ECO:0000256" key="10">
    <source>
        <dbReference type="ARBA" id="ARBA00022833"/>
    </source>
</evidence>
<evidence type="ECO:0000256" key="6">
    <source>
        <dbReference type="ARBA" id="ARBA00022723"/>
    </source>
</evidence>
<sequence length="408" mass="45871">MPHSRGSLELDAPEFQRRREENLVNELKNLDFVKKDAKPCPTCGMAISKSAGCNKMTCSNCGQYFCFKCGKRIDGYLHFSNSCTLFDDDDRGENAQLWQLVQQQEQRQQQRQEAIRFGKPCPSCGQPNVKVGNNNHIFCMSCQNHYCGQCHKLVRKSSEHFGPNKCASVLLMPQATSQATTWVLQKKRTRKIAIDPRDFCESVSSAIEKHEDEQAIHTLLCSTFLLRSRHNGNNAKRKFKTKISKNSGFLLASGTSRPTRLHARKLLSTPKRSYKQPLNQATSEQLGKINLSSSHNIAIRYHHRGIATANGTTSSLPTMVATPILPPRHSLPLRILPTNDHPKLFTRPSLIAATRANTLALLTSLHIEYLPTAHAQPVPPMHARPTQEQHEKSRSSPARLKHAKCDIK</sequence>
<comment type="catalytic activity">
    <reaction evidence="1">
        <text>[E2 ubiquitin-conjugating enzyme]-S-ubiquitinyl-L-cysteine + [acceptor protein]-L-lysine = [E2 ubiquitin-conjugating enzyme]-L-cysteine + [acceptor protein]-N(6)-ubiquitinyl-L-lysine.</text>
        <dbReference type="EC" id="2.3.2.31"/>
    </reaction>
</comment>
<keyword evidence="14" id="KW-1185">Reference proteome</keyword>
<keyword evidence="7" id="KW-0677">Repeat</keyword>
<dbReference type="InterPro" id="IPR002867">
    <property type="entry name" value="IBR_dom"/>
</dbReference>
<proteinExistence type="predicted"/>
<evidence type="ECO:0000256" key="8">
    <source>
        <dbReference type="ARBA" id="ARBA00022771"/>
    </source>
</evidence>
<comment type="cofactor">
    <cofactor evidence="2">
        <name>Zn(2+)</name>
        <dbReference type="ChEBI" id="CHEBI:29105"/>
    </cofactor>
</comment>
<dbReference type="InterPro" id="IPR047548">
    <property type="entry name" value="Rcat_RBR_RNF14"/>
</dbReference>
<dbReference type="Proteomes" id="UP000001514">
    <property type="component" value="Unassembled WGS sequence"/>
</dbReference>
<reference evidence="13 14" key="1">
    <citation type="journal article" date="2011" name="Science">
        <title>The Selaginella genome identifies genetic changes associated with the evolution of vascular plants.</title>
        <authorList>
            <person name="Banks J.A."/>
            <person name="Nishiyama T."/>
            <person name="Hasebe M."/>
            <person name="Bowman J.L."/>
            <person name="Gribskov M."/>
            <person name="dePamphilis C."/>
            <person name="Albert V.A."/>
            <person name="Aono N."/>
            <person name="Aoyama T."/>
            <person name="Ambrose B.A."/>
            <person name="Ashton N.W."/>
            <person name="Axtell M.J."/>
            <person name="Barker E."/>
            <person name="Barker M.S."/>
            <person name="Bennetzen J.L."/>
            <person name="Bonawitz N.D."/>
            <person name="Chapple C."/>
            <person name="Cheng C."/>
            <person name="Correa L.G."/>
            <person name="Dacre M."/>
            <person name="DeBarry J."/>
            <person name="Dreyer I."/>
            <person name="Elias M."/>
            <person name="Engstrom E.M."/>
            <person name="Estelle M."/>
            <person name="Feng L."/>
            <person name="Finet C."/>
            <person name="Floyd S.K."/>
            <person name="Frommer W.B."/>
            <person name="Fujita T."/>
            <person name="Gramzow L."/>
            <person name="Gutensohn M."/>
            <person name="Harholt J."/>
            <person name="Hattori M."/>
            <person name="Heyl A."/>
            <person name="Hirai T."/>
            <person name="Hiwatashi Y."/>
            <person name="Ishikawa M."/>
            <person name="Iwata M."/>
            <person name="Karol K.G."/>
            <person name="Koehler B."/>
            <person name="Kolukisaoglu U."/>
            <person name="Kubo M."/>
            <person name="Kurata T."/>
            <person name="Lalonde S."/>
            <person name="Li K."/>
            <person name="Li Y."/>
            <person name="Litt A."/>
            <person name="Lyons E."/>
            <person name="Manning G."/>
            <person name="Maruyama T."/>
            <person name="Michael T.P."/>
            <person name="Mikami K."/>
            <person name="Miyazaki S."/>
            <person name="Morinaga S."/>
            <person name="Murata T."/>
            <person name="Mueller-Roeber B."/>
            <person name="Nelson D.R."/>
            <person name="Obara M."/>
            <person name="Oguri Y."/>
            <person name="Olmstead R.G."/>
            <person name="Onodera N."/>
            <person name="Petersen B.L."/>
            <person name="Pils B."/>
            <person name="Prigge M."/>
            <person name="Rensing S.A."/>
            <person name="Riano-Pachon D.M."/>
            <person name="Roberts A.W."/>
            <person name="Sato Y."/>
            <person name="Scheller H.V."/>
            <person name="Schulz B."/>
            <person name="Schulz C."/>
            <person name="Shakirov E.V."/>
            <person name="Shibagaki N."/>
            <person name="Shinohara N."/>
            <person name="Shippen D.E."/>
            <person name="Soerensen I."/>
            <person name="Sotooka R."/>
            <person name="Sugimoto N."/>
            <person name="Sugita M."/>
            <person name="Sumikawa N."/>
            <person name="Tanurdzic M."/>
            <person name="Theissen G."/>
            <person name="Ulvskov P."/>
            <person name="Wakazuki S."/>
            <person name="Weng J.K."/>
            <person name="Willats W.W."/>
            <person name="Wipf D."/>
            <person name="Wolf P.G."/>
            <person name="Yang L."/>
            <person name="Zimmer A.D."/>
            <person name="Zhu Q."/>
            <person name="Mitros T."/>
            <person name="Hellsten U."/>
            <person name="Loque D."/>
            <person name="Otillar R."/>
            <person name="Salamov A."/>
            <person name="Schmutz J."/>
            <person name="Shapiro H."/>
            <person name="Lindquist E."/>
            <person name="Lucas S."/>
            <person name="Rokhsar D."/>
            <person name="Grigoriev I.V."/>
        </authorList>
    </citation>
    <scope>NUCLEOTIDE SEQUENCE [LARGE SCALE GENOMIC DNA]</scope>
</reference>
<keyword evidence="8" id="KW-0863">Zinc-finger</keyword>
<dbReference type="eggNOG" id="KOG1814">
    <property type="taxonomic scope" value="Eukaryota"/>
</dbReference>
<evidence type="ECO:0000313" key="13">
    <source>
        <dbReference type="EMBL" id="EFJ04222.1"/>
    </source>
</evidence>
<dbReference type="Gene3D" id="1.20.120.1750">
    <property type="match status" value="1"/>
</dbReference>
<dbReference type="Pfam" id="PF01485">
    <property type="entry name" value="IBR"/>
    <property type="match status" value="1"/>
</dbReference>
<evidence type="ECO:0000259" key="12">
    <source>
        <dbReference type="PROSITE" id="PS51873"/>
    </source>
</evidence>
<evidence type="ECO:0000256" key="9">
    <source>
        <dbReference type="ARBA" id="ARBA00022786"/>
    </source>
</evidence>
<evidence type="ECO:0000256" key="5">
    <source>
        <dbReference type="ARBA" id="ARBA00022679"/>
    </source>
</evidence>
<comment type="pathway">
    <text evidence="3">Protein modification; protein ubiquitination.</text>
</comment>
<evidence type="ECO:0000256" key="2">
    <source>
        <dbReference type="ARBA" id="ARBA00001947"/>
    </source>
</evidence>
<keyword evidence="10" id="KW-0862">Zinc</keyword>
<keyword evidence="5" id="KW-0808">Transferase</keyword>
<dbReference type="PANTHER" id="PTHR11685">
    <property type="entry name" value="RBR FAMILY RING FINGER AND IBR DOMAIN-CONTAINING"/>
    <property type="match status" value="1"/>
</dbReference>
<name>D8TGJ4_SELML</name>
<protein>
    <recommendedName>
        <fullName evidence="4">RBR-type E3 ubiquitin transferase</fullName>
        <ecNumber evidence="4">2.3.2.31</ecNumber>
    </recommendedName>
</protein>
<evidence type="ECO:0000256" key="7">
    <source>
        <dbReference type="ARBA" id="ARBA00022737"/>
    </source>
</evidence>
<dbReference type="AlphaFoldDB" id="D8TGJ4"/>
<dbReference type="STRING" id="88036.D8TGJ4"/>
<dbReference type="HOGENOM" id="CLU_675113_0_0_1"/>
<dbReference type="EC" id="2.3.2.31" evidence="4"/>
<dbReference type="InterPro" id="IPR044066">
    <property type="entry name" value="TRIAD_supradom"/>
</dbReference>
<dbReference type="Gramene" id="EFJ04222">
    <property type="protein sequence ID" value="EFJ04222"/>
    <property type="gene ID" value="SELMODRAFT_432613"/>
</dbReference>
<dbReference type="GO" id="GO:0008270">
    <property type="term" value="F:zinc ion binding"/>
    <property type="evidence" value="ECO:0007669"/>
    <property type="project" value="UniProtKB-KW"/>
</dbReference>
<dbReference type="SMART" id="SM00647">
    <property type="entry name" value="IBR"/>
    <property type="match status" value="1"/>
</dbReference>
<evidence type="ECO:0000313" key="14">
    <source>
        <dbReference type="Proteomes" id="UP000001514"/>
    </source>
</evidence>
<feature type="domain" description="RING-type" evidence="12">
    <location>
        <begin position="1"/>
        <end position="87"/>
    </location>
</feature>
<organism evidence="14">
    <name type="scientific">Selaginella moellendorffii</name>
    <name type="common">Spikemoss</name>
    <dbReference type="NCBI Taxonomy" id="88036"/>
    <lineage>
        <taxon>Eukaryota</taxon>
        <taxon>Viridiplantae</taxon>
        <taxon>Streptophyta</taxon>
        <taxon>Embryophyta</taxon>
        <taxon>Tracheophyta</taxon>
        <taxon>Lycopodiopsida</taxon>
        <taxon>Selaginellales</taxon>
        <taxon>Selaginellaceae</taxon>
        <taxon>Selaginella</taxon>
    </lineage>
</organism>
<dbReference type="EMBL" id="GL378116">
    <property type="protein sequence ID" value="EFJ04222.1"/>
    <property type="molecule type" value="Genomic_DNA"/>
</dbReference>
<feature type="region of interest" description="Disordered" evidence="11">
    <location>
        <begin position="375"/>
        <end position="408"/>
    </location>
</feature>
<dbReference type="PROSITE" id="PS51873">
    <property type="entry name" value="TRIAD"/>
    <property type="match status" value="1"/>
</dbReference>
<evidence type="ECO:0000256" key="4">
    <source>
        <dbReference type="ARBA" id="ARBA00012251"/>
    </source>
</evidence>
<dbReference type="GO" id="GO:0016567">
    <property type="term" value="P:protein ubiquitination"/>
    <property type="evidence" value="ECO:0007669"/>
    <property type="project" value="InterPro"/>
</dbReference>
<keyword evidence="6" id="KW-0479">Metal-binding</keyword>
<dbReference type="CDD" id="cd20354">
    <property type="entry name" value="Rcat_RBR_RNF14"/>
    <property type="match status" value="1"/>
</dbReference>
<evidence type="ECO:0000256" key="1">
    <source>
        <dbReference type="ARBA" id="ARBA00001798"/>
    </source>
</evidence>
<feature type="compositionally biased region" description="Basic and acidic residues" evidence="11">
    <location>
        <begin position="385"/>
        <end position="394"/>
    </location>
</feature>
<dbReference type="KEGG" id="smo:SELMODRAFT_432613"/>
<dbReference type="InterPro" id="IPR031127">
    <property type="entry name" value="E3_UB_ligase_RBR"/>
</dbReference>
<dbReference type="GO" id="GO:0061630">
    <property type="term" value="F:ubiquitin protein ligase activity"/>
    <property type="evidence" value="ECO:0007669"/>
    <property type="project" value="UniProtKB-EC"/>
</dbReference>